<comment type="catalytic activity">
    <reaction evidence="14">
        <text>pyruvate + phosphate + ATP = phosphoenolpyruvate + AMP + diphosphate + H(+)</text>
        <dbReference type="Rhea" id="RHEA:10756"/>
        <dbReference type="ChEBI" id="CHEBI:15361"/>
        <dbReference type="ChEBI" id="CHEBI:15378"/>
        <dbReference type="ChEBI" id="CHEBI:30616"/>
        <dbReference type="ChEBI" id="CHEBI:33019"/>
        <dbReference type="ChEBI" id="CHEBI:43474"/>
        <dbReference type="ChEBI" id="CHEBI:58702"/>
        <dbReference type="ChEBI" id="CHEBI:456215"/>
        <dbReference type="EC" id="2.7.9.1"/>
    </reaction>
</comment>
<dbReference type="Gene3D" id="3.20.20.60">
    <property type="entry name" value="Phosphoenolpyruvate-binding domains"/>
    <property type="match status" value="1"/>
</dbReference>
<evidence type="ECO:0000256" key="1">
    <source>
        <dbReference type="ARBA" id="ARBA00001946"/>
    </source>
</evidence>
<dbReference type="EMBL" id="CCXQ01000014">
    <property type="protein sequence ID" value="CEG20444.1"/>
    <property type="molecule type" value="Genomic_DNA"/>
</dbReference>
<keyword evidence="7" id="KW-0597">Phosphoprotein</keyword>
<dbReference type="InterPro" id="IPR013815">
    <property type="entry name" value="ATP_grasp_subdomain_1"/>
</dbReference>
<evidence type="ECO:0000256" key="15">
    <source>
        <dbReference type="PIRSR" id="PIRSR000853-1"/>
    </source>
</evidence>
<dbReference type="GO" id="GO:0046872">
    <property type="term" value="F:metal ion binding"/>
    <property type="evidence" value="ECO:0007669"/>
    <property type="project" value="UniProtKB-UniRule"/>
</dbReference>
<dbReference type="InterPro" id="IPR036637">
    <property type="entry name" value="Phosphohistidine_dom_sf"/>
</dbReference>
<feature type="binding site" evidence="16">
    <location>
        <position position="766"/>
    </location>
    <ligand>
        <name>substrate</name>
    </ligand>
</feature>
<protein>
    <recommendedName>
        <fullName evidence="6 14">Pyruvate, phosphate dikinase</fullName>
        <ecNumber evidence="5 14">2.7.9.1</ecNumber>
    </recommendedName>
</protein>
<dbReference type="NCBIfam" id="TIGR01828">
    <property type="entry name" value="pyru_phos_dikin"/>
    <property type="match status" value="1"/>
</dbReference>
<dbReference type="RefSeq" id="WP_060757567.1">
    <property type="nucleotide sequence ID" value="NZ_CCXQ01000014.1"/>
</dbReference>
<dbReference type="PANTHER" id="PTHR22931">
    <property type="entry name" value="PHOSPHOENOLPYRUVATE DIKINASE-RELATED"/>
    <property type="match status" value="1"/>
</dbReference>
<feature type="binding site" evidence="16">
    <location>
        <position position="764"/>
    </location>
    <ligand>
        <name>substrate</name>
    </ligand>
</feature>
<dbReference type="InterPro" id="IPR000121">
    <property type="entry name" value="PEP_util_C"/>
</dbReference>
<keyword evidence="11 21" id="KW-0418">Kinase</keyword>
<feature type="binding site" evidence="16">
    <location>
        <position position="620"/>
    </location>
    <ligand>
        <name>substrate</name>
    </ligand>
</feature>
<dbReference type="GO" id="GO:0016301">
    <property type="term" value="F:kinase activity"/>
    <property type="evidence" value="ECO:0007669"/>
    <property type="project" value="UniProtKB-UniRule"/>
</dbReference>
<evidence type="ECO:0000256" key="4">
    <source>
        <dbReference type="ARBA" id="ARBA00011738"/>
    </source>
</evidence>
<feature type="domain" description="Pyruvate phosphate dikinase AMP/ATP-binding" evidence="19">
    <location>
        <begin position="307"/>
        <end position="355"/>
    </location>
</feature>
<dbReference type="SUPFAM" id="SSF51621">
    <property type="entry name" value="Phosphoenolpyruvate/pyruvate domain"/>
    <property type="match status" value="1"/>
</dbReference>
<dbReference type="Pfam" id="PF02896">
    <property type="entry name" value="PEP-utilizers_C"/>
    <property type="match status" value="1"/>
</dbReference>
<feature type="domain" description="PEP-utilising enzyme mobile" evidence="18">
    <location>
        <begin position="423"/>
        <end position="505"/>
    </location>
</feature>
<feature type="binding site" evidence="16">
    <location>
        <position position="563"/>
    </location>
    <ligand>
        <name>substrate</name>
    </ligand>
</feature>
<feature type="binding site" evidence="16">
    <location>
        <position position="765"/>
    </location>
    <ligand>
        <name>substrate</name>
    </ligand>
</feature>
<evidence type="ECO:0000256" key="16">
    <source>
        <dbReference type="PIRSR" id="PIRSR000853-2"/>
    </source>
</evidence>
<comment type="subunit">
    <text evidence="4">Homodimer.</text>
</comment>
<dbReference type="Gene3D" id="3.50.30.10">
    <property type="entry name" value="Phosphohistidine domain"/>
    <property type="match status" value="1"/>
</dbReference>
<accession>A0A098EDR0</accession>
<evidence type="ECO:0000256" key="12">
    <source>
        <dbReference type="ARBA" id="ARBA00022840"/>
    </source>
</evidence>
<dbReference type="EC" id="2.7.9.1" evidence="5 14"/>
<feature type="domain" description="PEP-utilising enzyme C-terminal" evidence="20">
    <location>
        <begin position="524"/>
        <end position="867"/>
    </location>
</feature>
<dbReference type="SUPFAM" id="SSF52009">
    <property type="entry name" value="Phosphohistidine domain"/>
    <property type="match status" value="1"/>
</dbReference>
<evidence type="ECO:0000256" key="13">
    <source>
        <dbReference type="ARBA" id="ARBA00022842"/>
    </source>
</evidence>
<dbReference type="GO" id="GO:0050242">
    <property type="term" value="F:pyruvate, phosphate dikinase activity"/>
    <property type="evidence" value="ECO:0007669"/>
    <property type="project" value="UniProtKB-UniRule"/>
</dbReference>
<dbReference type="InterPro" id="IPR023151">
    <property type="entry name" value="PEP_util_CS"/>
</dbReference>
<feature type="binding site" evidence="16">
    <location>
        <position position="767"/>
    </location>
    <ligand>
        <name>substrate</name>
    </ligand>
</feature>
<evidence type="ECO:0000313" key="21">
    <source>
        <dbReference type="EMBL" id="CEG20444.1"/>
    </source>
</evidence>
<dbReference type="NCBIfam" id="NF004531">
    <property type="entry name" value="PRK05878.1"/>
    <property type="match status" value="1"/>
</dbReference>
<evidence type="ECO:0000256" key="17">
    <source>
        <dbReference type="PIRSR" id="PIRSR000853-3"/>
    </source>
</evidence>
<evidence type="ECO:0000259" key="20">
    <source>
        <dbReference type="Pfam" id="PF02896"/>
    </source>
</evidence>
<dbReference type="Pfam" id="PF01326">
    <property type="entry name" value="PPDK_N"/>
    <property type="match status" value="2"/>
</dbReference>
<evidence type="ECO:0000256" key="8">
    <source>
        <dbReference type="ARBA" id="ARBA00022679"/>
    </source>
</evidence>
<dbReference type="PIRSF" id="PIRSF000853">
    <property type="entry name" value="PPDK"/>
    <property type="match status" value="1"/>
</dbReference>
<comment type="similarity">
    <text evidence="3 14">Belongs to the PEP-utilizing enzyme family.</text>
</comment>
<feature type="domain" description="Pyruvate phosphate dikinase AMP/ATP-binding" evidence="19">
    <location>
        <begin position="58"/>
        <end position="299"/>
    </location>
</feature>
<feature type="binding site" evidence="17">
    <location>
        <position position="767"/>
    </location>
    <ligand>
        <name>Mg(2+)</name>
        <dbReference type="ChEBI" id="CHEBI:18420"/>
    </ligand>
</feature>
<gene>
    <name evidence="21" type="primary">ppdK</name>
    <name evidence="21" type="ORF">ANAPHAGO_00628</name>
</gene>
<evidence type="ECO:0000259" key="19">
    <source>
        <dbReference type="Pfam" id="PF01326"/>
    </source>
</evidence>
<dbReference type="Gene3D" id="3.30.1490.20">
    <property type="entry name" value="ATP-grasp fold, A domain"/>
    <property type="match status" value="1"/>
</dbReference>
<keyword evidence="10" id="KW-0547">Nucleotide-binding</keyword>
<dbReference type="Gene3D" id="1.10.189.10">
    <property type="entry name" value="Pyruvate Phosphate Dikinase, domain 2"/>
    <property type="match status" value="1"/>
</dbReference>
<dbReference type="PROSITE" id="PS00742">
    <property type="entry name" value="PEP_ENZYMES_2"/>
    <property type="match status" value="1"/>
</dbReference>
<keyword evidence="8 21" id="KW-0808">Transferase</keyword>
<evidence type="ECO:0000256" key="2">
    <source>
        <dbReference type="ARBA" id="ARBA00003144"/>
    </source>
</evidence>
<dbReference type="Pfam" id="PF00391">
    <property type="entry name" value="PEP-utilizers"/>
    <property type="match status" value="1"/>
</dbReference>
<dbReference type="Gene3D" id="3.30.470.20">
    <property type="entry name" value="ATP-grasp fold, B domain"/>
    <property type="match status" value="1"/>
</dbReference>
<evidence type="ECO:0000256" key="3">
    <source>
        <dbReference type="ARBA" id="ARBA00007837"/>
    </source>
</evidence>
<dbReference type="InterPro" id="IPR015813">
    <property type="entry name" value="Pyrv/PenolPyrv_kinase-like_dom"/>
</dbReference>
<evidence type="ECO:0000256" key="6">
    <source>
        <dbReference type="ARBA" id="ARBA00020138"/>
    </source>
</evidence>
<dbReference type="GO" id="GO:0005524">
    <property type="term" value="F:ATP binding"/>
    <property type="evidence" value="ECO:0007669"/>
    <property type="project" value="UniProtKB-UniRule"/>
</dbReference>
<reference evidence="21 22" key="1">
    <citation type="submission" date="2014-09" db="EMBL/GenBank/DDBJ databases">
        <authorList>
            <person name="Loux Valentin"/>
            <person name="Dugat Thibaut"/>
        </authorList>
    </citation>
    <scope>NUCLEOTIDE SEQUENCE [LARGE SCALE GENOMIC DNA]</scope>
    <source>
        <strain evidence="21 22">BOV-10_179</strain>
    </source>
</reference>
<feature type="binding site" evidence="16">
    <location>
        <position position="743"/>
    </location>
    <ligand>
        <name>substrate</name>
    </ligand>
</feature>
<feature type="binding site" evidence="17">
    <location>
        <position position="743"/>
    </location>
    <ligand>
        <name>Mg(2+)</name>
        <dbReference type="ChEBI" id="CHEBI:18420"/>
    </ligand>
</feature>
<evidence type="ECO:0000259" key="18">
    <source>
        <dbReference type="Pfam" id="PF00391"/>
    </source>
</evidence>
<evidence type="ECO:0000256" key="14">
    <source>
        <dbReference type="PIRNR" id="PIRNR000853"/>
    </source>
</evidence>
<keyword evidence="13 17" id="KW-0460">Magnesium</keyword>
<sequence length="874" mass="95927">MDDRLIYHFGRSRCDGGAHLAHLLGGKGAGLAEMCRIGINVPPGFTIATSVCNLYQESGSVPENVVQQLPEALSLLGQEVDLEFGNPDRPLLVSVRSGSVQSMPGMLDTVLNVGLNDEVAVKLGAMRGGRFAYDSYRRLIQMYAASVLQLEDRIFEERYKEKQKELSLSAGESITNQEALRELVEEFKQLVRTHTGQEFPQDVQVQLRNAIGAVFKSWMNQRAVAYRNMYGIPSDVGTAVNVQAMVFGNINQNSATGVVFTRNPSTGEKEIFGEFLCNAQGEDIVSGQKDPSPIKLMESSMPQVYGELVEVCEKLEKHNKDMQDIEFTVQDGKLWILQTRRGKRSAHAAVNLAVSMVKESLISKEEAILRIDASTLGGLFHPILEENCSNVVVGRGLPASPGAASGYVAFTSSDAEELKRQGKSVILVRQETSPEDIRGMISAAGVLTLRGGMTSHAAVVARGMGKPCICGASSLCIDESGQFFFNEDNVKIGRSDSITINGSTGEVMLGAVQTVTPSLPEAFYELMGWIDEIRTVGVMANADTVEDMGTANLFGADGIGLCRTEHMFFSDNRITIVREMILASNKQERDRALKKIEVVQKDDFLAMFKLMQNKKQITIRLLDPPLHEFLPTSMEALESISLGMGRSLEYIKHRVSALSEKNPMLGHRGCRLAISYPEIYEMQIRAIFQAVKELRDSDGITVIPEIMIPFVMDEQEIVIIGDLVKCISAQFDNAQYRIGAMIELPRAALLADKLSQHVQFFSFGTNDLTQTTLGISRDDSSKFVEHYISSGVFASDPFELLDVSGVGRLIKIAMELIHKSPNKVKTGLCGEHGGTLAAMQLCSELDIDYVSCSPYKVPVAKLIAAQCAIRNKML</sequence>
<dbReference type="PROSITE" id="PS00370">
    <property type="entry name" value="PEP_ENZYMES_PHOS_SITE"/>
    <property type="match status" value="1"/>
</dbReference>
<dbReference type="InterPro" id="IPR002192">
    <property type="entry name" value="PPDK_AMP/ATP-bd"/>
</dbReference>
<dbReference type="PANTHER" id="PTHR22931:SF9">
    <property type="entry name" value="PYRUVATE, PHOSPHATE DIKINASE 1, CHLOROPLASTIC"/>
    <property type="match status" value="1"/>
</dbReference>
<evidence type="ECO:0000256" key="11">
    <source>
        <dbReference type="ARBA" id="ARBA00022777"/>
    </source>
</evidence>
<evidence type="ECO:0000256" key="7">
    <source>
        <dbReference type="ARBA" id="ARBA00022553"/>
    </source>
</evidence>
<dbReference type="InterPro" id="IPR008279">
    <property type="entry name" value="PEP-util_enz_mobile_dom"/>
</dbReference>
<organism evidence="21 22">
    <name type="scientific">Anaplasma phagocytophilum</name>
    <name type="common">Ehrlichia phagocytophila</name>
    <dbReference type="NCBI Taxonomy" id="948"/>
    <lineage>
        <taxon>Bacteria</taxon>
        <taxon>Pseudomonadati</taxon>
        <taxon>Pseudomonadota</taxon>
        <taxon>Alphaproteobacteria</taxon>
        <taxon>Rickettsiales</taxon>
        <taxon>Anaplasmataceae</taxon>
        <taxon>Anaplasma</taxon>
        <taxon>phagocytophilum group</taxon>
    </lineage>
</organism>
<proteinExistence type="inferred from homology"/>
<dbReference type="InterPro" id="IPR040442">
    <property type="entry name" value="Pyrv_kinase-like_dom_sf"/>
</dbReference>
<comment type="function">
    <text evidence="2">Catalyzes the reversible phosphorylation of pyruvate and phosphate.</text>
</comment>
<dbReference type="InterPro" id="IPR010121">
    <property type="entry name" value="Pyruvate_phosphate_dikinase"/>
</dbReference>
<feature type="active site" description="Tele-phosphohistidine intermediate" evidence="15">
    <location>
        <position position="456"/>
    </location>
</feature>
<dbReference type="Proteomes" id="UP000055047">
    <property type="component" value="Unassembled WGS sequence"/>
</dbReference>
<keyword evidence="9 17" id="KW-0479">Metal-binding</keyword>
<evidence type="ECO:0000256" key="9">
    <source>
        <dbReference type="ARBA" id="ARBA00022723"/>
    </source>
</evidence>
<dbReference type="Gene3D" id="1.20.80.30">
    <property type="match status" value="1"/>
</dbReference>
<dbReference type="AlphaFoldDB" id="A0A098EDR0"/>
<evidence type="ECO:0000256" key="5">
    <source>
        <dbReference type="ARBA" id="ARBA00011994"/>
    </source>
</evidence>
<dbReference type="InterPro" id="IPR018274">
    <property type="entry name" value="PEP_util_AS"/>
</dbReference>
<feature type="active site" description="Proton donor" evidence="15">
    <location>
        <position position="829"/>
    </location>
</feature>
<evidence type="ECO:0000313" key="22">
    <source>
        <dbReference type="Proteomes" id="UP000055047"/>
    </source>
</evidence>
<dbReference type="SUPFAM" id="SSF56059">
    <property type="entry name" value="Glutathione synthetase ATP-binding domain-like"/>
    <property type="match status" value="1"/>
</dbReference>
<evidence type="ECO:0000256" key="10">
    <source>
        <dbReference type="ARBA" id="ARBA00022741"/>
    </source>
</evidence>
<keyword evidence="12" id="KW-0067">ATP-binding</keyword>
<name>A0A098EDR0_ANAPH</name>
<comment type="cofactor">
    <cofactor evidence="1 14 17">
        <name>Mg(2+)</name>
        <dbReference type="ChEBI" id="CHEBI:18420"/>
    </cofactor>
</comment>
<keyword evidence="21" id="KW-0670">Pyruvate</keyword>